<evidence type="ECO:0008006" key="5">
    <source>
        <dbReference type="Google" id="ProtNLM"/>
    </source>
</evidence>
<dbReference type="FunFam" id="3.30.70.120:FF:000011">
    <property type="entry name" value="CutA divalent cation tolerance homolog-like"/>
    <property type="match status" value="1"/>
</dbReference>
<comment type="similarity">
    <text evidence="1">Belongs to the CutA family.</text>
</comment>
<dbReference type="Proteomes" id="UP001488838">
    <property type="component" value="Unassembled WGS sequence"/>
</dbReference>
<organism evidence="3 4">
    <name type="scientific">Myodes glareolus</name>
    <name type="common">Bank vole</name>
    <name type="synonym">Clethrionomys glareolus</name>
    <dbReference type="NCBI Taxonomy" id="447135"/>
    <lineage>
        <taxon>Eukaryota</taxon>
        <taxon>Metazoa</taxon>
        <taxon>Chordata</taxon>
        <taxon>Craniata</taxon>
        <taxon>Vertebrata</taxon>
        <taxon>Euteleostomi</taxon>
        <taxon>Mammalia</taxon>
        <taxon>Eutheria</taxon>
        <taxon>Euarchontoglires</taxon>
        <taxon>Glires</taxon>
        <taxon>Rodentia</taxon>
        <taxon>Myomorpha</taxon>
        <taxon>Muroidea</taxon>
        <taxon>Cricetidae</taxon>
        <taxon>Arvicolinae</taxon>
        <taxon>Myodes</taxon>
    </lineage>
</organism>
<reference evidence="3 4" key="1">
    <citation type="journal article" date="2023" name="bioRxiv">
        <title>Conserved and derived expression patterns and positive selection on dental genes reveal complex evolutionary context of ever-growing rodent molars.</title>
        <authorList>
            <person name="Calamari Z.T."/>
            <person name="Song A."/>
            <person name="Cohen E."/>
            <person name="Akter M."/>
            <person name="Roy R.D."/>
            <person name="Hallikas O."/>
            <person name="Christensen M.M."/>
            <person name="Li P."/>
            <person name="Marangoni P."/>
            <person name="Jernvall J."/>
            <person name="Klein O.D."/>
        </authorList>
    </citation>
    <scope>NUCLEOTIDE SEQUENCE [LARGE SCALE GENOMIC DNA]</scope>
    <source>
        <strain evidence="3">V071</strain>
    </source>
</reference>
<dbReference type="InterPro" id="IPR004323">
    <property type="entry name" value="Ion_tolerance_CutA"/>
</dbReference>
<dbReference type="SUPFAM" id="SSF54913">
    <property type="entry name" value="GlnB-like"/>
    <property type="match status" value="1"/>
</dbReference>
<dbReference type="GO" id="GO:0010038">
    <property type="term" value="P:response to metal ion"/>
    <property type="evidence" value="ECO:0007669"/>
    <property type="project" value="InterPro"/>
</dbReference>
<accession>A0AAW0HL28</accession>
<evidence type="ECO:0000256" key="1">
    <source>
        <dbReference type="ARBA" id="ARBA00010169"/>
    </source>
</evidence>
<gene>
    <name evidence="3" type="ORF">U0070_018238</name>
</gene>
<sequence>MPLVGLLRPDGCDAISITSTATITPTPVTRHTIQSIEQVRKKSSILFAGGEALENKLKEVRPVGEKARVPSRPVFWPAWLGGAEWTLSWKKILAVILTYPLLRTFTLWLHSSLTRNHISGTYSVVFVNCPNEQIAKDVARAILDKKLATSVNILPKTSSLYFWKGEIEESTEILLLIKTKTSKVSRLSTYVRLAHPFEIPEVFSIAMDQGDARYLKWLEEGMKEKQERRGQAYHGDISSRYRTNISMLFIFTFQLAACKAPPSWKPQQQ</sequence>
<keyword evidence="4" id="KW-1185">Reference proteome</keyword>
<protein>
    <recommendedName>
        <fullName evidence="5">Protein CutA homolog</fullName>
    </recommendedName>
</protein>
<dbReference type="InterPro" id="IPR011322">
    <property type="entry name" value="N-reg_PII-like_a/b"/>
</dbReference>
<dbReference type="PANTHER" id="PTHR23419">
    <property type="entry name" value="DIVALENT CATION TOLERANCE CUTA-RELATED"/>
    <property type="match status" value="1"/>
</dbReference>
<dbReference type="AlphaFoldDB" id="A0AAW0HL28"/>
<evidence type="ECO:0000313" key="4">
    <source>
        <dbReference type="Proteomes" id="UP001488838"/>
    </source>
</evidence>
<dbReference type="EMBL" id="JBBHLL010000460">
    <property type="protein sequence ID" value="KAK7802499.1"/>
    <property type="molecule type" value="Genomic_DNA"/>
</dbReference>
<dbReference type="Gene3D" id="3.30.70.120">
    <property type="match status" value="1"/>
</dbReference>
<dbReference type="Pfam" id="PF03091">
    <property type="entry name" value="CutA1"/>
    <property type="match status" value="1"/>
</dbReference>
<name>A0AAW0HL28_MYOGA</name>
<comment type="caution">
    <text evidence="3">The sequence shown here is derived from an EMBL/GenBank/DDBJ whole genome shotgun (WGS) entry which is preliminary data.</text>
</comment>
<evidence type="ECO:0000256" key="2">
    <source>
        <dbReference type="ARBA" id="ARBA00011233"/>
    </source>
</evidence>
<dbReference type="InterPro" id="IPR015867">
    <property type="entry name" value="N-reg_PII/ATP_PRibTrfase_C"/>
</dbReference>
<proteinExistence type="inferred from homology"/>
<dbReference type="PANTHER" id="PTHR23419:SF2">
    <property type="entry name" value="CUTA DIVALENT CATION TOLERANCE HOMOLOG-LIKE"/>
    <property type="match status" value="1"/>
</dbReference>
<comment type="subunit">
    <text evidence="2">Homotrimer.</text>
</comment>
<dbReference type="GO" id="GO:0005507">
    <property type="term" value="F:copper ion binding"/>
    <property type="evidence" value="ECO:0007669"/>
    <property type="project" value="TreeGrafter"/>
</dbReference>
<evidence type="ECO:0000313" key="3">
    <source>
        <dbReference type="EMBL" id="KAK7802499.1"/>
    </source>
</evidence>